<evidence type="ECO:0008006" key="10">
    <source>
        <dbReference type="Google" id="ProtNLM"/>
    </source>
</evidence>
<organism evidence="8 9">
    <name type="scientific">Engystomops pustulosus</name>
    <name type="common">Tungara frog</name>
    <name type="synonym">Physalaemus pustulosus</name>
    <dbReference type="NCBI Taxonomy" id="76066"/>
    <lineage>
        <taxon>Eukaryota</taxon>
        <taxon>Metazoa</taxon>
        <taxon>Chordata</taxon>
        <taxon>Craniata</taxon>
        <taxon>Vertebrata</taxon>
        <taxon>Euteleostomi</taxon>
        <taxon>Amphibia</taxon>
        <taxon>Batrachia</taxon>
        <taxon>Anura</taxon>
        <taxon>Neobatrachia</taxon>
        <taxon>Hyloidea</taxon>
        <taxon>Leptodactylidae</taxon>
        <taxon>Leiuperinae</taxon>
        <taxon>Engystomops</taxon>
    </lineage>
</organism>
<feature type="coiled-coil region" evidence="6">
    <location>
        <begin position="207"/>
        <end position="234"/>
    </location>
</feature>
<feature type="compositionally biased region" description="Polar residues" evidence="7">
    <location>
        <begin position="346"/>
        <end position="367"/>
    </location>
</feature>
<feature type="compositionally biased region" description="Acidic residues" evidence="7">
    <location>
        <begin position="170"/>
        <end position="183"/>
    </location>
</feature>
<evidence type="ECO:0000256" key="6">
    <source>
        <dbReference type="SAM" id="Coils"/>
    </source>
</evidence>
<dbReference type="PANTHER" id="PTHR45973">
    <property type="entry name" value="PROTEIN PHOSPHATASE 1 REGULATORY SUBUNIT SDS22-RELATED"/>
    <property type="match status" value="1"/>
</dbReference>
<feature type="compositionally biased region" description="Polar residues" evidence="7">
    <location>
        <begin position="291"/>
        <end position="300"/>
    </location>
</feature>
<dbReference type="InterPro" id="IPR050576">
    <property type="entry name" value="Cilia_flagella_integrity"/>
</dbReference>
<evidence type="ECO:0000313" key="9">
    <source>
        <dbReference type="Proteomes" id="UP000824782"/>
    </source>
</evidence>
<dbReference type="AlphaFoldDB" id="A0AAV7B2T7"/>
<reference evidence="8" key="1">
    <citation type="thesis" date="2020" institute="ProQuest LLC" country="789 East Eisenhower Parkway, Ann Arbor, MI, USA">
        <title>Comparative Genomics and Chromosome Evolution.</title>
        <authorList>
            <person name="Mudd A.B."/>
        </authorList>
    </citation>
    <scope>NUCLEOTIDE SEQUENCE</scope>
    <source>
        <strain evidence="8">237g6f4</strain>
        <tissue evidence="8">Blood</tissue>
    </source>
</reference>
<keyword evidence="6" id="KW-0175">Coiled coil</keyword>
<gene>
    <name evidence="8" type="ORF">GDO81_013123</name>
</gene>
<comment type="caution">
    <text evidence="8">The sequence shown here is derived from an EMBL/GenBank/DDBJ whole genome shotgun (WGS) entry which is preliminary data.</text>
</comment>
<dbReference type="SMART" id="SM00369">
    <property type="entry name" value="LRR_TYP"/>
    <property type="match status" value="2"/>
</dbReference>
<dbReference type="SUPFAM" id="SSF52058">
    <property type="entry name" value="L domain-like"/>
    <property type="match status" value="1"/>
</dbReference>
<evidence type="ECO:0000256" key="4">
    <source>
        <dbReference type="ARBA" id="ARBA00023069"/>
    </source>
</evidence>
<comment type="subcellular location">
    <subcellularLocation>
        <location evidence="1">Cell projection</location>
        <location evidence="1">Cilium</location>
    </subcellularLocation>
</comment>
<dbReference type="SMART" id="SM00365">
    <property type="entry name" value="LRR_SD22"/>
    <property type="match status" value="3"/>
</dbReference>
<accession>A0AAV7B2T7</accession>
<dbReference type="Gene3D" id="3.80.10.10">
    <property type="entry name" value="Ribonuclease Inhibitor"/>
    <property type="match status" value="1"/>
</dbReference>
<keyword evidence="2" id="KW-0433">Leucine-rich repeat</keyword>
<dbReference type="InterPro" id="IPR025875">
    <property type="entry name" value="Leu-rich_rpt_4"/>
</dbReference>
<evidence type="ECO:0000256" key="2">
    <source>
        <dbReference type="ARBA" id="ARBA00022614"/>
    </source>
</evidence>
<keyword evidence="3" id="KW-0677">Repeat</keyword>
<feature type="region of interest" description="Disordered" evidence="7">
    <location>
        <begin position="156"/>
        <end position="198"/>
    </location>
</feature>
<evidence type="ECO:0000256" key="1">
    <source>
        <dbReference type="ARBA" id="ARBA00004138"/>
    </source>
</evidence>
<evidence type="ECO:0000256" key="3">
    <source>
        <dbReference type="ARBA" id="ARBA00022737"/>
    </source>
</evidence>
<sequence>MCFSTEDGDSIVSVIVRRNLQHGLTQGQVTQAFPHLHTVRLDREGMTVLKDLEVVKQVQNLYLQENLIKKIENVDVLKDLRFLSLSWNRLEEIQKLRSLTNLQYLDLSHNLIKKLDANELPPSLLILDLTGNPCTKAKDYRQQVLDALPLLQQLDGESVRDSANENSLSDNEEEDGSSSDDSNETSLSFDDSGGLSSVSHEMIQRSFERRNRALKEHEERLAELNDTLDKESLRNDIGSVVLQECSASSTKTHNSIISEQKLQHSASIKKQLKEQQNKSSFMSASKPIPKNQVSVSSCQSEPGKANIGLSRTSAKKLVPQSKIDPAPTGKTYSTGTAAQKDRKITSAPSTKRMSAVPTKNTLLSSEKTSARSSPTTATARAPHERQTTSAPTKKTLPSPEKTPLTRLRVSSNAQSTTKKP</sequence>
<keyword evidence="4" id="KW-0969">Cilium</keyword>
<feature type="compositionally biased region" description="Low complexity" evidence="7">
    <location>
        <begin position="184"/>
        <end position="198"/>
    </location>
</feature>
<protein>
    <recommendedName>
        <fullName evidence="10">Leucine-rich repeat-containing protein 46</fullName>
    </recommendedName>
</protein>
<evidence type="ECO:0000256" key="5">
    <source>
        <dbReference type="ARBA" id="ARBA00023273"/>
    </source>
</evidence>
<name>A0AAV7B2T7_ENGPU</name>
<feature type="compositionally biased region" description="Polar residues" evidence="7">
    <location>
        <begin position="408"/>
        <end position="420"/>
    </location>
</feature>
<evidence type="ECO:0000256" key="7">
    <source>
        <dbReference type="SAM" id="MobiDB-lite"/>
    </source>
</evidence>
<proteinExistence type="predicted"/>
<keyword evidence="5" id="KW-0966">Cell projection</keyword>
<keyword evidence="9" id="KW-1185">Reference proteome</keyword>
<dbReference type="PROSITE" id="PS51450">
    <property type="entry name" value="LRR"/>
    <property type="match status" value="3"/>
</dbReference>
<feature type="region of interest" description="Disordered" evidence="7">
    <location>
        <begin position="267"/>
        <end position="420"/>
    </location>
</feature>
<feature type="compositionally biased region" description="Low complexity" evidence="7">
    <location>
        <begin position="370"/>
        <end position="380"/>
    </location>
</feature>
<dbReference type="Proteomes" id="UP000824782">
    <property type="component" value="Unassembled WGS sequence"/>
</dbReference>
<dbReference type="EMBL" id="WNYA01000006">
    <property type="protein sequence ID" value="KAG8566150.1"/>
    <property type="molecule type" value="Genomic_DNA"/>
</dbReference>
<evidence type="ECO:0000313" key="8">
    <source>
        <dbReference type="EMBL" id="KAG8566150.1"/>
    </source>
</evidence>
<dbReference type="InterPro" id="IPR032675">
    <property type="entry name" value="LRR_dom_sf"/>
</dbReference>
<dbReference type="PANTHER" id="PTHR45973:SF9">
    <property type="entry name" value="LEUCINE-RICH REPEAT-CONTAINING PROTEIN 46"/>
    <property type="match status" value="1"/>
</dbReference>
<dbReference type="InterPro" id="IPR003591">
    <property type="entry name" value="Leu-rich_rpt_typical-subtyp"/>
</dbReference>
<dbReference type="InterPro" id="IPR001611">
    <property type="entry name" value="Leu-rich_rpt"/>
</dbReference>
<dbReference type="Pfam" id="PF12799">
    <property type="entry name" value="LRR_4"/>
    <property type="match status" value="1"/>
</dbReference>